<dbReference type="EMBL" id="VUJV01000006">
    <property type="protein sequence ID" value="KAA1416767.1"/>
    <property type="molecule type" value="Genomic_DNA"/>
</dbReference>
<dbReference type="CDD" id="cd07302">
    <property type="entry name" value="CHD"/>
    <property type="match status" value="1"/>
</dbReference>
<dbReference type="InterPro" id="IPR050471">
    <property type="entry name" value="AB_hydrolase"/>
</dbReference>
<dbReference type="PANTHER" id="PTHR43433">
    <property type="entry name" value="HYDROLASE, ALPHA/BETA FOLD FAMILY PROTEIN"/>
    <property type="match status" value="1"/>
</dbReference>
<sequence>MPAAPRIGYAPRGGGAHIGYAVFGEGPPLISWVGGTVTASSVFDEPRLARFMREAGTFCTRILIDRRGMGYSDPLPPGAVPTLEDQVGDLLAVMDQLDLDNPAVSGNAWDSQAVLQMAVTHPDRVSRLVLTSTTPFPGVAPGWEGGVRVEVIEQLAKEYDRPGQGLGPARILDVLAPSLADDDALEEWMAAAGRVSPATARAYTEMAFASDVRAVLPEITAPTLILHSTRDRWTPLAGARFMAAEIPGARLVEYDSDNHLLFCDHVDEKLAETEAFIRGDQPVHAQRRLLTVLFTDVVGSTERLSATPDLKWTALLDEVDSTVSRQVQRHNGRVCKSMGDGHLAVFERPSDAVAAALGIGRSLRLLGVEIRAGAHIGEIELRGDDIAGIAVHVGARVSGKAGAGEILVTRTVADLLAGSPYRCEPAGEFELKGLQGSWALVRVS</sequence>
<accession>A0A5B1LAS1</accession>
<dbReference type="InterPro" id="IPR022742">
    <property type="entry name" value="Hydrolase_4"/>
</dbReference>
<dbReference type="Gene3D" id="3.40.50.1820">
    <property type="entry name" value="alpha/beta hydrolase"/>
    <property type="match status" value="1"/>
</dbReference>
<dbReference type="SUPFAM" id="SSF55073">
    <property type="entry name" value="Nucleotide cyclase"/>
    <property type="match status" value="1"/>
</dbReference>
<evidence type="ECO:0000313" key="2">
    <source>
        <dbReference type="EMBL" id="KAA1416767.1"/>
    </source>
</evidence>
<reference evidence="2 3" key="1">
    <citation type="submission" date="2019-09" db="EMBL/GenBank/DDBJ databases">
        <title>Nocardioides panacisoli sp. nov., isolated from the soil of a ginseng field.</title>
        <authorList>
            <person name="Cho C."/>
        </authorList>
    </citation>
    <scope>NUCLEOTIDE SEQUENCE [LARGE SCALE GENOMIC DNA]</scope>
    <source>
        <strain evidence="2 3">BN130099</strain>
    </source>
</reference>
<dbReference type="GO" id="GO:0004016">
    <property type="term" value="F:adenylate cyclase activity"/>
    <property type="evidence" value="ECO:0007669"/>
    <property type="project" value="UniProtKB-ARBA"/>
</dbReference>
<evidence type="ECO:0000313" key="3">
    <source>
        <dbReference type="Proteomes" id="UP000325003"/>
    </source>
</evidence>
<dbReference type="InterPro" id="IPR000073">
    <property type="entry name" value="AB_hydrolase_1"/>
</dbReference>
<dbReference type="Pfam" id="PF00211">
    <property type="entry name" value="Guanylate_cyc"/>
    <property type="match status" value="1"/>
</dbReference>
<dbReference type="PRINTS" id="PR00111">
    <property type="entry name" value="ABHYDROLASE"/>
</dbReference>
<dbReference type="Pfam" id="PF12146">
    <property type="entry name" value="Hydrolase_4"/>
    <property type="match status" value="1"/>
</dbReference>
<organism evidence="2 3">
    <name type="scientific">Nocardioides humilatus</name>
    <dbReference type="NCBI Taxonomy" id="2607660"/>
    <lineage>
        <taxon>Bacteria</taxon>
        <taxon>Bacillati</taxon>
        <taxon>Actinomycetota</taxon>
        <taxon>Actinomycetes</taxon>
        <taxon>Propionibacteriales</taxon>
        <taxon>Nocardioidaceae</taxon>
        <taxon>Nocardioides</taxon>
    </lineage>
</organism>
<dbReference type="Proteomes" id="UP000325003">
    <property type="component" value="Unassembled WGS sequence"/>
</dbReference>
<dbReference type="InterPro" id="IPR029058">
    <property type="entry name" value="AB_hydrolase_fold"/>
</dbReference>
<dbReference type="PROSITE" id="PS50125">
    <property type="entry name" value="GUANYLATE_CYCLASE_2"/>
    <property type="match status" value="1"/>
</dbReference>
<dbReference type="GO" id="GO:0035556">
    <property type="term" value="P:intracellular signal transduction"/>
    <property type="evidence" value="ECO:0007669"/>
    <property type="project" value="InterPro"/>
</dbReference>
<feature type="domain" description="Guanylate cyclase" evidence="1">
    <location>
        <begin position="291"/>
        <end position="398"/>
    </location>
</feature>
<dbReference type="SMART" id="SM00044">
    <property type="entry name" value="CYCc"/>
    <property type="match status" value="1"/>
</dbReference>
<dbReference type="RefSeq" id="WP_149729437.1">
    <property type="nucleotide sequence ID" value="NZ_VUJV01000006.1"/>
</dbReference>
<evidence type="ECO:0000259" key="1">
    <source>
        <dbReference type="PROSITE" id="PS50125"/>
    </source>
</evidence>
<gene>
    <name evidence="2" type="ORF">F0U44_16355</name>
</gene>
<dbReference type="AlphaFoldDB" id="A0A5B1LAS1"/>
<comment type="caution">
    <text evidence="2">The sequence shown here is derived from an EMBL/GenBank/DDBJ whole genome shotgun (WGS) entry which is preliminary data.</text>
</comment>
<dbReference type="InterPro" id="IPR001054">
    <property type="entry name" value="A/G_cyclase"/>
</dbReference>
<dbReference type="GO" id="GO:0009190">
    <property type="term" value="P:cyclic nucleotide biosynthetic process"/>
    <property type="evidence" value="ECO:0007669"/>
    <property type="project" value="InterPro"/>
</dbReference>
<name>A0A5B1LAS1_9ACTN</name>
<dbReference type="InterPro" id="IPR029787">
    <property type="entry name" value="Nucleotide_cyclase"/>
</dbReference>
<dbReference type="PANTHER" id="PTHR43433:SF5">
    <property type="entry name" value="AB HYDROLASE-1 DOMAIN-CONTAINING PROTEIN"/>
    <property type="match status" value="1"/>
</dbReference>
<protein>
    <submittedName>
        <fullName evidence="2">Adenylate/guanylate cyclase domain-containing protein</fullName>
    </submittedName>
</protein>
<dbReference type="Gene3D" id="3.30.70.1230">
    <property type="entry name" value="Nucleotide cyclase"/>
    <property type="match status" value="1"/>
</dbReference>
<proteinExistence type="predicted"/>
<keyword evidence="3" id="KW-1185">Reference proteome</keyword>
<reference evidence="2 3" key="2">
    <citation type="submission" date="2019-09" db="EMBL/GenBank/DDBJ databases">
        <authorList>
            <person name="Jin C."/>
        </authorList>
    </citation>
    <scope>NUCLEOTIDE SEQUENCE [LARGE SCALE GENOMIC DNA]</scope>
    <source>
        <strain evidence="2 3">BN130099</strain>
    </source>
</reference>
<dbReference type="SUPFAM" id="SSF53474">
    <property type="entry name" value="alpha/beta-Hydrolases"/>
    <property type="match status" value="1"/>
</dbReference>